<evidence type="ECO:0000256" key="6">
    <source>
        <dbReference type="RuleBase" id="RU003943"/>
    </source>
</evidence>
<dbReference type="InterPro" id="IPR037294">
    <property type="entry name" value="ABC_BtuC-like"/>
</dbReference>
<keyword evidence="9" id="KW-1185">Reference proteome</keyword>
<keyword evidence="3 6" id="KW-0812">Transmembrane</keyword>
<keyword evidence="5 7" id="KW-0472">Membrane</keyword>
<feature type="transmembrane region" description="Helical" evidence="7">
    <location>
        <begin position="185"/>
        <end position="206"/>
    </location>
</feature>
<feature type="transmembrane region" description="Helical" evidence="7">
    <location>
        <begin position="12"/>
        <end position="30"/>
    </location>
</feature>
<gene>
    <name evidence="8" type="ORF">J2853_001285</name>
</gene>
<evidence type="ECO:0000256" key="2">
    <source>
        <dbReference type="ARBA" id="ARBA00008034"/>
    </source>
</evidence>
<comment type="caution">
    <text evidence="8">The sequence shown here is derived from an EMBL/GenBank/DDBJ whole genome shotgun (WGS) entry which is preliminary data.</text>
</comment>
<name>A0ABT9Q7K3_9ACTN</name>
<protein>
    <submittedName>
        <fullName evidence="8">ABC-type Mn2+/Zn2+ transport system permease subunit</fullName>
    </submittedName>
</protein>
<feature type="transmembrane region" description="Helical" evidence="7">
    <location>
        <begin position="85"/>
        <end position="110"/>
    </location>
</feature>
<feature type="transmembrane region" description="Helical" evidence="7">
    <location>
        <begin position="50"/>
        <end position="78"/>
    </location>
</feature>
<reference evidence="8 9" key="1">
    <citation type="submission" date="2023-07" db="EMBL/GenBank/DDBJ databases">
        <title>Sequencing the genomes of 1000 actinobacteria strains.</title>
        <authorList>
            <person name="Klenk H.-P."/>
        </authorList>
    </citation>
    <scope>NUCLEOTIDE SEQUENCE [LARGE SCALE GENOMIC DNA]</scope>
    <source>
        <strain evidence="8 9">DSM 46740</strain>
    </source>
</reference>
<comment type="similarity">
    <text evidence="2 6">Belongs to the ABC-3 integral membrane protein family.</text>
</comment>
<feature type="transmembrane region" description="Helical" evidence="7">
    <location>
        <begin position="213"/>
        <end position="234"/>
    </location>
</feature>
<feature type="transmembrane region" description="Helical" evidence="7">
    <location>
        <begin position="240"/>
        <end position="260"/>
    </location>
</feature>
<comment type="subcellular location">
    <subcellularLocation>
        <location evidence="6">Cell membrane</location>
        <topology evidence="6">Multi-pass membrane protein</topology>
    </subcellularLocation>
    <subcellularLocation>
        <location evidence="1">Membrane</location>
        <topology evidence="1">Multi-pass membrane protein</topology>
    </subcellularLocation>
</comment>
<evidence type="ECO:0000256" key="5">
    <source>
        <dbReference type="ARBA" id="ARBA00023136"/>
    </source>
</evidence>
<feature type="transmembrane region" description="Helical" evidence="7">
    <location>
        <begin position="130"/>
        <end position="148"/>
    </location>
</feature>
<dbReference type="PANTHER" id="PTHR30477">
    <property type="entry name" value="ABC-TRANSPORTER METAL-BINDING PROTEIN"/>
    <property type="match status" value="1"/>
</dbReference>
<dbReference type="SUPFAM" id="SSF81345">
    <property type="entry name" value="ABC transporter involved in vitamin B12 uptake, BtuC"/>
    <property type="match status" value="1"/>
</dbReference>
<dbReference type="Gene3D" id="1.10.3470.10">
    <property type="entry name" value="ABC transporter involved in vitamin B12 uptake, BtuC"/>
    <property type="match status" value="1"/>
</dbReference>
<dbReference type="Pfam" id="PF00950">
    <property type="entry name" value="ABC-3"/>
    <property type="match status" value="1"/>
</dbReference>
<dbReference type="Proteomes" id="UP001225356">
    <property type="component" value="Unassembled WGS sequence"/>
</dbReference>
<evidence type="ECO:0000256" key="1">
    <source>
        <dbReference type="ARBA" id="ARBA00004141"/>
    </source>
</evidence>
<evidence type="ECO:0000256" key="4">
    <source>
        <dbReference type="ARBA" id="ARBA00022989"/>
    </source>
</evidence>
<dbReference type="PANTHER" id="PTHR30477:SF13">
    <property type="entry name" value="IRON TRANSPORT SYSTEM MEMBRANE PROTEIN HI_0360-RELATED"/>
    <property type="match status" value="1"/>
</dbReference>
<organism evidence="8 9">
    <name type="scientific">Streptosporangium lutulentum</name>
    <dbReference type="NCBI Taxonomy" id="1461250"/>
    <lineage>
        <taxon>Bacteria</taxon>
        <taxon>Bacillati</taxon>
        <taxon>Actinomycetota</taxon>
        <taxon>Actinomycetes</taxon>
        <taxon>Streptosporangiales</taxon>
        <taxon>Streptosporangiaceae</taxon>
        <taxon>Streptosporangium</taxon>
    </lineage>
</organism>
<evidence type="ECO:0000256" key="7">
    <source>
        <dbReference type="SAM" id="Phobius"/>
    </source>
</evidence>
<proteinExistence type="inferred from homology"/>
<dbReference type="InterPro" id="IPR001626">
    <property type="entry name" value="ABC_TroCD"/>
</dbReference>
<evidence type="ECO:0000256" key="3">
    <source>
        <dbReference type="ARBA" id="ARBA00022692"/>
    </source>
</evidence>
<evidence type="ECO:0000313" key="8">
    <source>
        <dbReference type="EMBL" id="MDP9842074.1"/>
    </source>
</evidence>
<sequence>MSWFDFAVHRALLEAALVGAMGGVVGVFVITRRLSFFAMALTHATFPGIVVAALLGINLFLGGGVFGLLIVAGVVFLGRGRGQNFTAATGVALACGFALGVVLVSAQAGFTKDLTAYTVGDILTVGASDLVTTAVVACVILLTLAMLGKELLLRAFDPDGAAAAGLPVTLLDLALLALVEMAVVATVPALGAILTLALLVGPAATARLLSDRLAVLFPLAAVIGVACGLTGIWISMLADVAAGASIALLVGAVFAVALLLRRGVRRSRRSTALSEAG</sequence>
<keyword evidence="4 7" id="KW-1133">Transmembrane helix</keyword>
<evidence type="ECO:0000313" key="9">
    <source>
        <dbReference type="Proteomes" id="UP001225356"/>
    </source>
</evidence>
<accession>A0ABT9Q7K3</accession>
<dbReference type="RefSeq" id="WP_307555917.1">
    <property type="nucleotide sequence ID" value="NZ_JAUSQU010000001.1"/>
</dbReference>
<dbReference type="EMBL" id="JAUSQU010000001">
    <property type="protein sequence ID" value="MDP9842074.1"/>
    <property type="molecule type" value="Genomic_DNA"/>
</dbReference>
<keyword evidence="6" id="KW-0813">Transport</keyword>